<keyword evidence="7" id="KW-1185">Reference proteome</keyword>
<dbReference type="Proteomes" id="UP001153069">
    <property type="component" value="Unassembled WGS sequence"/>
</dbReference>
<comment type="caution">
    <text evidence="6">The sequence shown here is derived from an EMBL/GenBank/DDBJ whole genome shotgun (WGS) entry which is preliminary data.</text>
</comment>
<dbReference type="Gene3D" id="3.40.30.10">
    <property type="entry name" value="Glutaredoxin"/>
    <property type="match status" value="1"/>
</dbReference>
<sequence length="238" mass="27090">MKSTIRTLLLVAITPLVNADYDVVTLTPENYDELTEGKTIFVRFFAPWCGHSRKMAPEWAKLAKDWEGDDVGLIADIDCTGASKPICDKNRVYNFPTLKYGDPAAHSLDEYGGPRSYDGMAEFAQEFLTPICNPTNLDETCDDEEKTLMEEYLNLSKEEIQQRIKEEKGKLKQLKKDYQAKIDKLQEDYQEMVDAKDQKIQEIENGDLKYMLAIQRARTKGIDGPVDDDGEASTKEEL</sequence>
<gene>
    <name evidence="6" type="ORF">SEMRO_1159_G247590.1</name>
</gene>
<dbReference type="OrthoDB" id="72053at2759"/>
<dbReference type="InterPro" id="IPR051063">
    <property type="entry name" value="PDI"/>
</dbReference>
<evidence type="ECO:0000256" key="4">
    <source>
        <dbReference type="SAM" id="SignalP"/>
    </source>
</evidence>
<dbReference type="PANTHER" id="PTHR45672:SF3">
    <property type="entry name" value="THIOREDOXIN DOMAIN-CONTAINING PROTEIN 5"/>
    <property type="match status" value="1"/>
</dbReference>
<dbReference type="GO" id="GO:0003756">
    <property type="term" value="F:protein disulfide isomerase activity"/>
    <property type="evidence" value="ECO:0007669"/>
    <property type="project" value="TreeGrafter"/>
</dbReference>
<reference evidence="6" key="1">
    <citation type="submission" date="2020-06" db="EMBL/GenBank/DDBJ databases">
        <authorList>
            <consortium name="Plant Systems Biology data submission"/>
        </authorList>
    </citation>
    <scope>NUCLEOTIDE SEQUENCE</scope>
    <source>
        <strain evidence="6">D6</strain>
    </source>
</reference>
<feature type="signal peptide" evidence="4">
    <location>
        <begin position="1"/>
        <end position="19"/>
    </location>
</feature>
<accession>A0A9N8EIL0</accession>
<comment type="similarity">
    <text evidence="1">Belongs to the protein disulfide isomerase family.</text>
</comment>
<evidence type="ECO:0000256" key="2">
    <source>
        <dbReference type="ARBA" id="ARBA00022729"/>
    </source>
</evidence>
<protein>
    <submittedName>
        <fullName evidence="6">Disulfide-isomerase-like protein EhSep2</fullName>
    </submittedName>
</protein>
<evidence type="ECO:0000256" key="1">
    <source>
        <dbReference type="ARBA" id="ARBA00006347"/>
    </source>
</evidence>
<evidence type="ECO:0000313" key="7">
    <source>
        <dbReference type="Proteomes" id="UP001153069"/>
    </source>
</evidence>
<feature type="domain" description="Thioredoxin" evidence="5">
    <location>
        <begin position="3"/>
        <end position="129"/>
    </location>
</feature>
<dbReference type="GO" id="GO:0005783">
    <property type="term" value="C:endoplasmic reticulum"/>
    <property type="evidence" value="ECO:0007669"/>
    <property type="project" value="TreeGrafter"/>
</dbReference>
<dbReference type="EMBL" id="CAICTM010001157">
    <property type="protein sequence ID" value="CAB9521055.1"/>
    <property type="molecule type" value="Genomic_DNA"/>
</dbReference>
<feature type="coiled-coil region" evidence="3">
    <location>
        <begin position="157"/>
        <end position="202"/>
    </location>
</feature>
<dbReference type="PROSITE" id="PS51352">
    <property type="entry name" value="THIOREDOXIN_2"/>
    <property type="match status" value="1"/>
</dbReference>
<dbReference type="InterPro" id="IPR036249">
    <property type="entry name" value="Thioredoxin-like_sf"/>
</dbReference>
<dbReference type="AlphaFoldDB" id="A0A9N8EIL0"/>
<evidence type="ECO:0000256" key="3">
    <source>
        <dbReference type="SAM" id="Coils"/>
    </source>
</evidence>
<dbReference type="SUPFAM" id="SSF52833">
    <property type="entry name" value="Thioredoxin-like"/>
    <property type="match status" value="1"/>
</dbReference>
<dbReference type="InterPro" id="IPR013766">
    <property type="entry name" value="Thioredoxin_domain"/>
</dbReference>
<dbReference type="PANTHER" id="PTHR45672">
    <property type="entry name" value="PROTEIN DISULFIDE-ISOMERASE C17H9.14C-RELATED"/>
    <property type="match status" value="1"/>
</dbReference>
<evidence type="ECO:0000313" key="6">
    <source>
        <dbReference type="EMBL" id="CAB9521055.1"/>
    </source>
</evidence>
<proteinExistence type="inferred from homology"/>
<feature type="chain" id="PRO_5040453867" evidence="4">
    <location>
        <begin position="20"/>
        <end position="238"/>
    </location>
</feature>
<evidence type="ECO:0000259" key="5">
    <source>
        <dbReference type="PROSITE" id="PS51352"/>
    </source>
</evidence>
<keyword evidence="2 4" id="KW-0732">Signal</keyword>
<keyword evidence="3" id="KW-0175">Coiled coil</keyword>
<organism evidence="6 7">
    <name type="scientific">Seminavis robusta</name>
    <dbReference type="NCBI Taxonomy" id="568900"/>
    <lineage>
        <taxon>Eukaryota</taxon>
        <taxon>Sar</taxon>
        <taxon>Stramenopiles</taxon>
        <taxon>Ochrophyta</taxon>
        <taxon>Bacillariophyta</taxon>
        <taxon>Bacillariophyceae</taxon>
        <taxon>Bacillariophycidae</taxon>
        <taxon>Naviculales</taxon>
        <taxon>Naviculaceae</taxon>
        <taxon>Seminavis</taxon>
    </lineage>
</organism>
<name>A0A9N8EIL0_9STRA</name>
<dbReference type="Pfam" id="PF00085">
    <property type="entry name" value="Thioredoxin"/>
    <property type="match status" value="1"/>
</dbReference>
<dbReference type="GO" id="GO:0006457">
    <property type="term" value="P:protein folding"/>
    <property type="evidence" value="ECO:0007669"/>
    <property type="project" value="TreeGrafter"/>
</dbReference>